<dbReference type="PANTHER" id="PTHR21301">
    <property type="entry name" value="REVERSE TRANSCRIPTASE"/>
    <property type="match status" value="1"/>
</dbReference>
<dbReference type="AlphaFoldDB" id="A0A8C6TI02"/>
<reference evidence="1" key="1">
    <citation type="submission" date="2025-08" db="UniProtKB">
        <authorList>
            <consortium name="Ensembl"/>
        </authorList>
    </citation>
    <scope>IDENTIFICATION</scope>
</reference>
<protein>
    <submittedName>
        <fullName evidence="1">Uncharacterized protein</fullName>
    </submittedName>
</protein>
<proteinExistence type="predicted"/>
<name>A0A8C6TI02_9GOBI</name>
<sequence length="226" mass="25465">MQPNIEIAAQEDSTLAESLQKRAKHSNITPGEHRALLWLAKNEDIVIKPADKGGATVVWGKQQYITEAHRQLSDTNYYSPVKSNPLPNSTSELKILLDEAHDNRWLTDKERDFLMPLHPRTAVFYLLPKIHKDLHTPPGRPIISGIGTITEPASKYIDFLIKPLTTSLRSYLHDSTDNDMFSILTTHTKTASYGMGDTLTTCFSYLMDRNNNLKIFISSSTTLIPT</sequence>
<reference evidence="1" key="2">
    <citation type="submission" date="2025-09" db="UniProtKB">
        <authorList>
            <consortium name="Ensembl"/>
        </authorList>
    </citation>
    <scope>IDENTIFICATION</scope>
</reference>
<organism evidence="1 2">
    <name type="scientific">Neogobius melanostomus</name>
    <name type="common">round goby</name>
    <dbReference type="NCBI Taxonomy" id="47308"/>
    <lineage>
        <taxon>Eukaryota</taxon>
        <taxon>Metazoa</taxon>
        <taxon>Chordata</taxon>
        <taxon>Craniata</taxon>
        <taxon>Vertebrata</taxon>
        <taxon>Euteleostomi</taxon>
        <taxon>Actinopterygii</taxon>
        <taxon>Neopterygii</taxon>
        <taxon>Teleostei</taxon>
        <taxon>Neoteleostei</taxon>
        <taxon>Acanthomorphata</taxon>
        <taxon>Gobiaria</taxon>
        <taxon>Gobiiformes</taxon>
        <taxon>Gobioidei</taxon>
        <taxon>Gobiidae</taxon>
        <taxon>Benthophilinae</taxon>
        <taxon>Neogobiini</taxon>
        <taxon>Neogobius</taxon>
    </lineage>
</organism>
<dbReference type="PANTHER" id="PTHR21301:SF10">
    <property type="entry name" value="REVERSE TRANSCRIPTASE DOMAIN-CONTAINING PROTEIN"/>
    <property type="match status" value="1"/>
</dbReference>
<keyword evidence="2" id="KW-1185">Reference proteome</keyword>
<dbReference type="Proteomes" id="UP000694523">
    <property type="component" value="Unplaced"/>
</dbReference>
<dbReference type="Ensembl" id="ENSNMLT00000024449.1">
    <property type="protein sequence ID" value="ENSNMLP00000021807.1"/>
    <property type="gene ID" value="ENSNMLG00000014153.1"/>
</dbReference>
<evidence type="ECO:0000313" key="2">
    <source>
        <dbReference type="Proteomes" id="UP000694523"/>
    </source>
</evidence>
<accession>A0A8C6TI02</accession>
<evidence type="ECO:0000313" key="1">
    <source>
        <dbReference type="Ensembl" id="ENSNMLP00000021807.1"/>
    </source>
</evidence>